<feature type="domain" description="SpoVT-AbrB" evidence="2">
    <location>
        <begin position="25"/>
        <end position="57"/>
    </location>
</feature>
<feature type="region of interest" description="Disordered" evidence="1">
    <location>
        <begin position="1"/>
        <end position="20"/>
    </location>
</feature>
<keyword evidence="3" id="KW-0238">DNA-binding</keyword>
<dbReference type="Pfam" id="PF04014">
    <property type="entry name" value="MazE_antitoxin"/>
    <property type="match status" value="1"/>
</dbReference>
<accession>A0A553H3T0</accession>
<dbReference type="InterPro" id="IPR037914">
    <property type="entry name" value="SpoVT-AbrB_sf"/>
</dbReference>
<evidence type="ECO:0000313" key="3">
    <source>
        <dbReference type="EMBL" id="TRX76400.1"/>
    </source>
</evidence>
<evidence type="ECO:0000259" key="2">
    <source>
        <dbReference type="Pfam" id="PF04014"/>
    </source>
</evidence>
<sequence>MGESSRTAVKCEDPGDGSGDMIVDLPPEILEAMNLRIGDSLSIEVEQGIIVLKPIRNTGSRKAVFSSD</sequence>
<dbReference type="GO" id="GO:0003677">
    <property type="term" value="F:DNA binding"/>
    <property type="evidence" value="ECO:0007669"/>
    <property type="project" value="UniProtKB-KW"/>
</dbReference>
<comment type="caution">
    <text evidence="3">The sequence shown here is derived from an EMBL/GenBank/DDBJ whole genome shotgun (WGS) entry which is preliminary data.</text>
</comment>
<reference evidence="3 4" key="1">
    <citation type="submission" date="2019-07" db="EMBL/GenBank/DDBJ databases">
        <title>Pseudomonas mangiferae sp. nov., isolated from bark of mango tree in Thailand.</title>
        <authorList>
            <person name="Srisuk N."/>
            <person name="Anurat P."/>
        </authorList>
    </citation>
    <scope>NUCLEOTIDE SEQUENCE [LARGE SCALE GENOMIC DNA]</scope>
    <source>
        <strain evidence="3 4">DMKU_BBB3-04</strain>
    </source>
</reference>
<dbReference type="Gene3D" id="2.10.260.10">
    <property type="match status" value="1"/>
</dbReference>
<organism evidence="3 4">
    <name type="scientific">Pseudomonas mangiferae</name>
    <dbReference type="NCBI Taxonomy" id="2593654"/>
    <lineage>
        <taxon>Bacteria</taxon>
        <taxon>Pseudomonadati</taxon>
        <taxon>Pseudomonadota</taxon>
        <taxon>Gammaproteobacteria</taxon>
        <taxon>Pseudomonadales</taxon>
        <taxon>Pseudomonadaceae</taxon>
        <taxon>Pseudomonas</taxon>
    </lineage>
</organism>
<dbReference type="Proteomes" id="UP000315235">
    <property type="component" value="Unassembled WGS sequence"/>
</dbReference>
<dbReference type="InterPro" id="IPR007159">
    <property type="entry name" value="SpoVT-AbrB_dom"/>
</dbReference>
<protein>
    <submittedName>
        <fullName evidence="3">AbrB/MazE/SpoVT family DNA-binding domain-containing protein</fullName>
    </submittedName>
</protein>
<dbReference type="AlphaFoldDB" id="A0A553H3T0"/>
<name>A0A553H3T0_9PSED</name>
<dbReference type="OrthoDB" id="6938975at2"/>
<dbReference type="SUPFAM" id="SSF89447">
    <property type="entry name" value="AbrB/MazE/MraZ-like"/>
    <property type="match status" value="1"/>
</dbReference>
<keyword evidence="4" id="KW-1185">Reference proteome</keyword>
<evidence type="ECO:0000313" key="4">
    <source>
        <dbReference type="Proteomes" id="UP000315235"/>
    </source>
</evidence>
<gene>
    <name evidence="3" type="ORF">FM069_04205</name>
</gene>
<evidence type="ECO:0000256" key="1">
    <source>
        <dbReference type="SAM" id="MobiDB-lite"/>
    </source>
</evidence>
<dbReference type="EMBL" id="VJOY01000002">
    <property type="protein sequence ID" value="TRX76400.1"/>
    <property type="molecule type" value="Genomic_DNA"/>
</dbReference>
<proteinExistence type="predicted"/>